<dbReference type="OrthoDB" id="277063at2"/>
<dbReference type="AlphaFoldDB" id="A0A2T7UTM1"/>
<evidence type="ECO:0000313" key="2">
    <source>
        <dbReference type="Proteomes" id="UP000244810"/>
    </source>
</evidence>
<dbReference type="Pfam" id="PF04237">
    <property type="entry name" value="YjbR"/>
    <property type="match status" value="1"/>
</dbReference>
<gene>
    <name evidence="1" type="ORF">DDE23_07680</name>
</gene>
<keyword evidence="2" id="KW-1185">Reference proteome</keyword>
<organism evidence="1 2">
    <name type="scientific">Pararhodobacter aggregans</name>
    <dbReference type="NCBI Taxonomy" id="404875"/>
    <lineage>
        <taxon>Bacteria</taxon>
        <taxon>Pseudomonadati</taxon>
        <taxon>Pseudomonadota</taxon>
        <taxon>Alphaproteobacteria</taxon>
        <taxon>Rhodobacterales</taxon>
        <taxon>Paracoccaceae</taxon>
        <taxon>Pararhodobacter</taxon>
    </lineage>
</organism>
<evidence type="ECO:0000313" key="1">
    <source>
        <dbReference type="EMBL" id="PVE48012.1"/>
    </source>
</evidence>
<comment type="caution">
    <text evidence="1">The sequence shown here is derived from an EMBL/GenBank/DDBJ whole genome shotgun (WGS) entry which is preliminary data.</text>
</comment>
<accession>A0A2T7UTM1</accession>
<dbReference type="InterPro" id="IPR038056">
    <property type="entry name" value="YjbR-like_sf"/>
</dbReference>
<dbReference type="RefSeq" id="WP_107751385.1">
    <property type="nucleotide sequence ID" value="NZ_QBKF01000004.1"/>
</dbReference>
<dbReference type="EMBL" id="QDDR01000003">
    <property type="protein sequence ID" value="PVE48012.1"/>
    <property type="molecule type" value="Genomic_DNA"/>
</dbReference>
<dbReference type="SUPFAM" id="SSF142906">
    <property type="entry name" value="YjbR-like"/>
    <property type="match status" value="1"/>
</dbReference>
<sequence>MTGAEFRTMALALPGTGEAPHFDRAAFRVRRIYASLAADGLSANLNLSPEEQAHYAALLPGHVRPVPNAWGARGWTEVTLSGLSPDRLEGPLRAAWARGSARGL</sequence>
<dbReference type="Proteomes" id="UP000244810">
    <property type="component" value="Unassembled WGS sequence"/>
</dbReference>
<proteinExistence type="predicted"/>
<name>A0A2T7UTM1_9RHOB</name>
<evidence type="ECO:0008006" key="3">
    <source>
        <dbReference type="Google" id="ProtNLM"/>
    </source>
</evidence>
<protein>
    <recommendedName>
        <fullName evidence="3">MmcQ/YjbR family DNA-binding protein</fullName>
    </recommendedName>
</protein>
<reference evidence="1 2" key="1">
    <citation type="journal article" date="2011" name="Syst. Appl. Microbiol.">
        <title>Defluviimonas denitrificans gen. nov., sp. nov., and Pararhodobacter aggregans gen. nov., sp. nov., non-phototrophic Rhodobacteraceae from the biofilter of a marine aquaculture.</title>
        <authorList>
            <person name="Foesel B.U."/>
            <person name="Drake H.L."/>
            <person name="Schramm A."/>
        </authorList>
    </citation>
    <scope>NUCLEOTIDE SEQUENCE [LARGE SCALE GENOMIC DNA]</scope>
    <source>
        <strain evidence="1 2">D1-19</strain>
    </source>
</reference>
<dbReference type="InterPro" id="IPR058532">
    <property type="entry name" value="YjbR/MT2646/Rv2570-like"/>
</dbReference>